<dbReference type="InterPro" id="IPR009057">
    <property type="entry name" value="Homeodomain-like_sf"/>
</dbReference>
<keyword evidence="3" id="KW-0805">Transcription regulation</keyword>
<dbReference type="PROSITE" id="PS51294">
    <property type="entry name" value="HTH_MYB"/>
    <property type="match status" value="2"/>
</dbReference>
<feature type="region of interest" description="Disordered" evidence="7">
    <location>
        <begin position="347"/>
        <end position="374"/>
    </location>
</feature>
<dbReference type="SUPFAM" id="SSF46689">
    <property type="entry name" value="Homeodomain-like"/>
    <property type="match status" value="1"/>
</dbReference>
<dbReference type="EMBL" id="OU503037">
    <property type="protein sequence ID" value="CAI9757009.1"/>
    <property type="molecule type" value="Genomic_DNA"/>
</dbReference>
<evidence type="ECO:0000259" key="9">
    <source>
        <dbReference type="PROSITE" id="PS51294"/>
    </source>
</evidence>
<comment type="subcellular location">
    <subcellularLocation>
        <location evidence="1">Nucleus</location>
    </subcellularLocation>
</comment>
<keyword evidence="2" id="KW-0677">Repeat</keyword>
<protein>
    <submittedName>
        <fullName evidence="10">Uncharacterized protein</fullName>
    </submittedName>
</protein>
<sequence>MAEQEETPTTTYKIFNSGDGDGAEAAVLKKGKWTEDEDEKLRRAVVEYGVENWVAIEKYSGLARQSKSCRLRWINHLRPNLKKGPFTEEEERIIIKLHFKYGNKWSRIASKIPGRTDNEIKNFWHKRVKKCRKHHRLIYPVCIEDDDEIPANIDNTNNEKHYAADEINVDDECWLDGNCTPTNYPDNTIHSHSHSIHLLDRSQYSSHNLPNTTHFQTQQASISPRPLITSPQDEQHYHNSTQRHFRPNAQLQSLVETSSPIQGSPLMQQGVANALIKPFRNTQILSSPKGKFRRFHRATSLLSPRGHSVSPSTSSMLDSSTMESPRSSFKPKLLTHVSSLPSLQISTTTATSTSSVPPLNLESPTSVTSLSGLKLDSPTPAPVSPLKFQSSTSAASDFCFHPNLSNVYSSGALNPSTAAPTLSSSNSKPVPLSLDLQPIQPSPSHSFQVTNLNPSFTLKSELPSIQFSSPPELYLHKAKSDGNLEVLDAQKAAQAKARFRRKNLRQSRISNKKLKEISRKEDTSRASTKADDKMDRALDRYSNKSSRRECLPSSSSRTEATHAKNSTRDLLKIISHKNSVTSDLLRDLLVESASQENVLCELLKSENPSYMPEVLWSQNPNTEEPILGESSETNILSDKRLHREMDSIAENMTFQEQAYEANLLDPVNRKTNTNTPLNLDGTLHPIQLPAGNFVCEFRSRECPSSKCSQIFYSQESFSMEDLFGQNSGTEQVPVFDAFGPLYSQSTTTTLLKSGDEIGKLSCLQPIDDEYFRSGSKTKYTDSLVRKFTEEQSRQKDDGEKLELHESNLLYHQYPTVNLIESGCVVTDPSIKSELQEVRAGSGTECSSSKNLETRIFLDQSFYPERLMATQEQKPLTDGVVPAVSQNTITH</sequence>
<keyword evidence="11" id="KW-1185">Reference proteome</keyword>
<evidence type="ECO:0000259" key="8">
    <source>
        <dbReference type="PROSITE" id="PS50090"/>
    </source>
</evidence>
<evidence type="ECO:0000256" key="1">
    <source>
        <dbReference type="ARBA" id="ARBA00004123"/>
    </source>
</evidence>
<accession>A0AAD1YUL3</accession>
<feature type="domain" description="Myb-like" evidence="8">
    <location>
        <begin position="78"/>
        <end position="128"/>
    </location>
</feature>
<feature type="domain" description="Myb-like" evidence="8">
    <location>
        <begin position="25"/>
        <end position="77"/>
    </location>
</feature>
<feature type="compositionally biased region" description="Polar residues" evidence="7">
    <location>
        <begin position="416"/>
        <end position="428"/>
    </location>
</feature>
<keyword evidence="4" id="KW-0238">DNA-binding</keyword>
<feature type="region of interest" description="Disordered" evidence="7">
    <location>
        <begin position="416"/>
        <end position="446"/>
    </location>
</feature>
<proteinExistence type="predicted"/>
<evidence type="ECO:0000256" key="5">
    <source>
        <dbReference type="ARBA" id="ARBA00023163"/>
    </source>
</evidence>
<dbReference type="SMART" id="SM00717">
    <property type="entry name" value="SANT"/>
    <property type="match status" value="2"/>
</dbReference>
<dbReference type="GO" id="GO:0005634">
    <property type="term" value="C:nucleus"/>
    <property type="evidence" value="ECO:0007669"/>
    <property type="project" value="UniProtKB-SubCell"/>
</dbReference>
<evidence type="ECO:0000256" key="3">
    <source>
        <dbReference type="ARBA" id="ARBA00023015"/>
    </source>
</evidence>
<dbReference type="AlphaFoldDB" id="A0AAD1YUL3"/>
<name>A0AAD1YUL3_9LAMI</name>
<dbReference type="PANTHER" id="PTHR47995">
    <property type="entry name" value="TRANSCRIPTION FACTOR MYB33-RELATED"/>
    <property type="match status" value="1"/>
</dbReference>
<evidence type="ECO:0000313" key="11">
    <source>
        <dbReference type="Proteomes" id="UP000834106"/>
    </source>
</evidence>
<dbReference type="CDD" id="cd00167">
    <property type="entry name" value="SANT"/>
    <property type="match status" value="2"/>
</dbReference>
<dbReference type="GO" id="GO:0003677">
    <property type="term" value="F:DNA binding"/>
    <property type="evidence" value="ECO:0007669"/>
    <property type="project" value="UniProtKB-KW"/>
</dbReference>
<keyword evidence="6" id="KW-0539">Nucleus</keyword>
<reference evidence="10" key="1">
    <citation type="submission" date="2023-05" db="EMBL/GenBank/DDBJ databases">
        <authorList>
            <person name="Huff M."/>
        </authorList>
    </citation>
    <scope>NUCLEOTIDE SEQUENCE</scope>
</reference>
<evidence type="ECO:0000256" key="6">
    <source>
        <dbReference type="ARBA" id="ARBA00023242"/>
    </source>
</evidence>
<feature type="region of interest" description="Disordered" evidence="7">
    <location>
        <begin position="497"/>
        <end position="565"/>
    </location>
</feature>
<feature type="compositionally biased region" description="Low complexity" evidence="7">
    <location>
        <begin position="308"/>
        <end position="325"/>
    </location>
</feature>
<dbReference type="Gene3D" id="1.10.10.60">
    <property type="entry name" value="Homeodomain-like"/>
    <property type="match status" value="2"/>
</dbReference>
<feature type="domain" description="HTH myb-type" evidence="9">
    <location>
        <begin position="28"/>
        <end position="77"/>
    </location>
</feature>
<feature type="compositionally biased region" description="Polar residues" evidence="7">
    <location>
        <begin position="362"/>
        <end position="371"/>
    </location>
</feature>
<dbReference type="Pfam" id="PF00249">
    <property type="entry name" value="Myb_DNA-binding"/>
    <property type="match status" value="2"/>
</dbReference>
<evidence type="ECO:0000256" key="2">
    <source>
        <dbReference type="ARBA" id="ARBA00022737"/>
    </source>
</evidence>
<evidence type="ECO:0000313" key="10">
    <source>
        <dbReference type="EMBL" id="CAI9757009.1"/>
    </source>
</evidence>
<gene>
    <name evidence="10" type="ORF">FPE_LOCUS4439</name>
</gene>
<keyword evidence="5" id="KW-0804">Transcription</keyword>
<evidence type="ECO:0000256" key="7">
    <source>
        <dbReference type="SAM" id="MobiDB-lite"/>
    </source>
</evidence>
<evidence type="ECO:0000256" key="4">
    <source>
        <dbReference type="ARBA" id="ARBA00023125"/>
    </source>
</evidence>
<dbReference type="InterPro" id="IPR017930">
    <property type="entry name" value="Myb_dom"/>
</dbReference>
<organism evidence="10 11">
    <name type="scientific">Fraxinus pennsylvanica</name>
    <dbReference type="NCBI Taxonomy" id="56036"/>
    <lineage>
        <taxon>Eukaryota</taxon>
        <taxon>Viridiplantae</taxon>
        <taxon>Streptophyta</taxon>
        <taxon>Embryophyta</taxon>
        <taxon>Tracheophyta</taxon>
        <taxon>Spermatophyta</taxon>
        <taxon>Magnoliopsida</taxon>
        <taxon>eudicotyledons</taxon>
        <taxon>Gunneridae</taxon>
        <taxon>Pentapetalae</taxon>
        <taxon>asterids</taxon>
        <taxon>lamiids</taxon>
        <taxon>Lamiales</taxon>
        <taxon>Oleaceae</taxon>
        <taxon>Oleeae</taxon>
        <taxon>Fraxinus</taxon>
    </lineage>
</organism>
<feature type="compositionally biased region" description="Basic and acidic residues" evidence="7">
    <location>
        <begin position="513"/>
        <end position="550"/>
    </location>
</feature>
<dbReference type="PANTHER" id="PTHR47995:SF18">
    <property type="entry name" value="TRANSCRIPTION FACTOR MYB65"/>
    <property type="match status" value="1"/>
</dbReference>
<dbReference type="InterPro" id="IPR001005">
    <property type="entry name" value="SANT/Myb"/>
</dbReference>
<dbReference type="PROSITE" id="PS50090">
    <property type="entry name" value="MYB_LIKE"/>
    <property type="match status" value="2"/>
</dbReference>
<dbReference type="Proteomes" id="UP000834106">
    <property type="component" value="Chromosome 2"/>
</dbReference>
<feature type="domain" description="HTH myb-type" evidence="9">
    <location>
        <begin position="78"/>
        <end position="132"/>
    </location>
</feature>
<feature type="region of interest" description="Disordered" evidence="7">
    <location>
        <begin position="299"/>
        <end position="329"/>
    </location>
</feature>